<dbReference type="GO" id="GO:1990904">
    <property type="term" value="C:ribonucleoprotein complex"/>
    <property type="evidence" value="ECO:0007669"/>
    <property type="project" value="UniProtKB-KW"/>
</dbReference>
<dbReference type="GO" id="GO:0003735">
    <property type="term" value="F:structural constituent of ribosome"/>
    <property type="evidence" value="ECO:0007669"/>
    <property type="project" value="InterPro"/>
</dbReference>
<dbReference type="PIRSF" id="PIRSF002131">
    <property type="entry name" value="Ribosomal_S11"/>
    <property type="match status" value="1"/>
</dbReference>
<accession>A0A0K2RWM4</accession>
<organism evidence="5">
    <name type="scientific">Triparma laevis</name>
    <dbReference type="NCBI Taxonomy" id="1534972"/>
    <lineage>
        <taxon>Eukaryota</taxon>
        <taxon>Sar</taxon>
        <taxon>Stramenopiles</taxon>
        <taxon>Ochrophyta</taxon>
        <taxon>Bolidophyceae</taxon>
        <taxon>Parmales</taxon>
        <taxon>Triparmaceae</taxon>
        <taxon>Triparma</taxon>
    </lineage>
</organism>
<protein>
    <submittedName>
        <fullName evidence="5">Ribosomal protein S11</fullName>
    </submittedName>
</protein>
<comment type="similarity">
    <text evidence="2">Belongs to the universal ribosomal protein uS11 family.</text>
</comment>
<dbReference type="InterPro" id="IPR036967">
    <property type="entry name" value="Ribosomal_uS11_sf"/>
</dbReference>
<dbReference type="Gene3D" id="3.30.420.80">
    <property type="entry name" value="Ribosomal protein S11"/>
    <property type="match status" value="1"/>
</dbReference>
<dbReference type="GeneID" id="25398410"/>
<dbReference type="GO" id="GO:0006412">
    <property type="term" value="P:translation"/>
    <property type="evidence" value="ECO:0007669"/>
    <property type="project" value="InterPro"/>
</dbReference>
<geneLocation type="mitochondrion" evidence="5"/>
<dbReference type="InterPro" id="IPR001971">
    <property type="entry name" value="Ribosomal_uS11"/>
</dbReference>
<evidence type="ECO:0000256" key="1">
    <source>
        <dbReference type="ARBA" id="ARBA00004229"/>
    </source>
</evidence>
<dbReference type="Pfam" id="PF00411">
    <property type="entry name" value="Ribosomal_S11"/>
    <property type="match status" value="1"/>
</dbReference>
<gene>
    <name evidence="5" type="primary">rps11</name>
</gene>
<dbReference type="GO" id="GO:0009507">
    <property type="term" value="C:chloroplast"/>
    <property type="evidence" value="ECO:0007669"/>
    <property type="project" value="UniProtKB-SubCell"/>
</dbReference>
<reference evidence="5" key="1">
    <citation type="journal article" date="2016" name="Curr. Genet.">
        <title>Sequencing and analysis of the complete organellar genomes of Parmales, a closely related group to Bacillariophyta (diatoms).</title>
        <authorList>
            <person name="Tajima N."/>
            <person name="Saitoh K."/>
            <person name="Sato S."/>
            <person name="Maruyama F."/>
            <person name="Ichinomiya M."/>
            <person name="Yoshikawa S."/>
            <person name="Kurokawa K."/>
            <person name="Ohta H."/>
            <person name="Tabata S."/>
            <person name="Kuwata A."/>
            <person name="Sato N."/>
        </authorList>
    </citation>
    <scope>NUCLEOTIDE SEQUENCE</scope>
</reference>
<evidence type="ECO:0000256" key="2">
    <source>
        <dbReference type="ARBA" id="ARBA00006194"/>
    </source>
</evidence>
<keyword evidence="5" id="KW-0496">Mitochondrion</keyword>
<comment type="subcellular location">
    <subcellularLocation>
        <location evidence="1">Plastid</location>
        <location evidence="1">Chloroplast</location>
    </subcellularLocation>
</comment>
<proteinExistence type="inferred from homology"/>
<dbReference type="SUPFAM" id="SSF53137">
    <property type="entry name" value="Translational machinery components"/>
    <property type="match status" value="1"/>
</dbReference>
<sequence length="139" mass="15724">MNKKLKKQRRGGKYTRITKDRLKLRPVKGILSLKFSRNNTVGSLSDLEGKIKYKVSAGLLDFKNSKKSTFYASESVVKQLASKALELGYDTIFLHLTGNGRGKNRCLDLINKKRLKVLSISDFTSSPHNGCRPPKIRRL</sequence>
<name>A0A0K2RWM4_9STRA</name>
<dbReference type="EMBL" id="AP014626">
    <property type="protein sequence ID" value="BAS19175.1"/>
    <property type="molecule type" value="Genomic_DNA"/>
</dbReference>
<dbReference type="AlphaFoldDB" id="A0A0K2RWM4"/>
<dbReference type="GO" id="GO:0005840">
    <property type="term" value="C:ribosome"/>
    <property type="evidence" value="ECO:0007669"/>
    <property type="project" value="UniProtKB-KW"/>
</dbReference>
<dbReference type="RefSeq" id="YP_009163721.1">
    <property type="nucleotide sequence ID" value="NC_027747.1"/>
</dbReference>
<evidence type="ECO:0000256" key="4">
    <source>
        <dbReference type="ARBA" id="ARBA00023274"/>
    </source>
</evidence>
<dbReference type="PANTHER" id="PTHR11759">
    <property type="entry name" value="40S RIBOSOMAL PROTEIN S14/30S RIBOSOMAL PROTEIN S11"/>
    <property type="match status" value="1"/>
</dbReference>
<keyword evidence="4" id="KW-0687">Ribonucleoprotein</keyword>
<keyword evidence="3 5" id="KW-0689">Ribosomal protein</keyword>
<dbReference type="HAMAP" id="MF_01310">
    <property type="entry name" value="Ribosomal_uS11"/>
    <property type="match status" value="1"/>
</dbReference>
<evidence type="ECO:0000256" key="3">
    <source>
        <dbReference type="ARBA" id="ARBA00022980"/>
    </source>
</evidence>
<evidence type="ECO:0000313" key="5">
    <source>
        <dbReference type="EMBL" id="BAS19175.1"/>
    </source>
</evidence>